<dbReference type="Pfam" id="PF04483">
    <property type="entry name" value="DUF565"/>
    <property type="match status" value="1"/>
</dbReference>
<reference evidence="4" key="2">
    <citation type="submission" date="2016-10" db="EMBL/GenBank/DDBJ databases">
        <authorList>
            <person name="de Groot N.N."/>
        </authorList>
    </citation>
    <scope>NUCLEOTIDE SEQUENCE</scope>
    <source>
        <strain evidence="4">J.0255</strain>
    </source>
</reference>
<accession>A0A1G4NYJ9</accession>
<dbReference type="PANTHER" id="PTHR33787:SF5">
    <property type="entry name" value="YCF20-LIKE PROTEIN"/>
    <property type="match status" value="1"/>
</dbReference>
<sequence length="113" mass="12609">MYNYQTKVAELLKTTTSIAQDTANTPVYYLSISLLYMLLGFFISSTISTVPGQTGDWGIVGGAIIVTFYERISQQTYPQDLAISRKMRLIDQINCIKVGILYGFFVDAFKLGS</sequence>
<feature type="transmembrane region" description="Helical" evidence="3">
    <location>
        <begin position="27"/>
        <end position="47"/>
    </location>
</feature>
<dbReference type="InterPro" id="IPR007572">
    <property type="entry name" value="Uncharacterised_Ycf20"/>
</dbReference>
<protein>
    <recommendedName>
        <fullName evidence="2">Uncharacterized protein ycf20</fullName>
    </recommendedName>
</protein>
<keyword evidence="4" id="KW-0150">Chloroplast</keyword>
<evidence type="ECO:0000313" key="4">
    <source>
        <dbReference type="EMBL" id="SCW23763.1"/>
    </source>
</evidence>
<dbReference type="EMBL" id="LT622875">
    <property type="protein sequence ID" value="SCW23763.1"/>
    <property type="molecule type" value="Genomic_DNA"/>
</dbReference>
<evidence type="ECO:0000256" key="2">
    <source>
        <dbReference type="ARBA" id="ARBA00021534"/>
    </source>
</evidence>
<dbReference type="GeneID" id="29998191"/>
<organism evidence="4">
    <name type="scientific">Yamadaella caenomyce</name>
    <dbReference type="NCBI Taxonomy" id="259029"/>
    <lineage>
        <taxon>Eukaryota</taxon>
        <taxon>Rhodophyta</taxon>
        <taxon>Florideophyceae</taxon>
        <taxon>Nemaliophycidae</taxon>
        <taxon>Nemaliales</taxon>
        <taxon>Liagoraceae</taxon>
        <taxon>Yamadaella</taxon>
    </lineage>
</organism>
<gene>
    <name evidence="4" type="primary">ycf20</name>
    <name evidence="4" type="ORF">J0255_76</name>
</gene>
<keyword evidence="4" id="KW-0934">Plastid</keyword>
<reference evidence="4" key="1">
    <citation type="submission" date="2016-10" db="EMBL/GenBank/DDBJ databases">
        <title>Chloroplast genomes as a tool to resolve red algal phylogenies: a case study in the Nemaliales.</title>
        <authorList>
            <person name="Costa J.F."/>
            <person name="Lin S.M."/>
            <person name="Macaya E.C."/>
            <person name="Fernandez-Garcia C."/>
            <person name="Verbruggen H."/>
        </authorList>
    </citation>
    <scope>NUCLEOTIDE SEQUENCE</scope>
    <source>
        <strain evidence="4">J.0255</strain>
    </source>
</reference>
<proteinExistence type="inferred from homology"/>
<geneLocation type="chloroplast" evidence="4"/>
<evidence type="ECO:0000256" key="1">
    <source>
        <dbReference type="ARBA" id="ARBA00009846"/>
    </source>
</evidence>
<dbReference type="PANTHER" id="PTHR33787">
    <property type="match status" value="1"/>
</dbReference>
<name>A0A1G4NYJ9_9FLOR</name>
<dbReference type="RefSeq" id="YP_009315308.1">
    <property type="nucleotide sequence ID" value="NC_031666.1"/>
</dbReference>
<keyword evidence="3" id="KW-0812">Transmembrane</keyword>
<evidence type="ECO:0000256" key="3">
    <source>
        <dbReference type="SAM" id="Phobius"/>
    </source>
</evidence>
<keyword evidence="3" id="KW-1133">Transmembrane helix</keyword>
<comment type="similarity">
    <text evidence="1">Belongs to the ycf20 family.</text>
</comment>
<dbReference type="AlphaFoldDB" id="A0A1G4NYJ9"/>
<keyword evidence="3" id="KW-0472">Membrane</keyword>